<keyword evidence="2 5" id="KW-0812">Transmembrane</keyword>
<evidence type="ECO:0000259" key="8">
    <source>
        <dbReference type="Pfam" id="PF25145"/>
    </source>
</evidence>
<dbReference type="OrthoDB" id="9806253at2"/>
<dbReference type="SUPFAM" id="SSF141322">
    <property type="entry name" value="NfeD domain-like"/>
    <property type="match status" value="1"/>
</dbReference>
<dbReference type="InterPro" id="IPR056738">
    <property type="entry name" value="NfeD1b_N"/>
</dbReference>
<dbReference type="Pfam" id="PF25145">
    <property type="entry name" value="NfeD1b_N"/>
    <property type="match status" value="1"/>
</dbReference>
<keyword evidence="3 5" id="KW-1133">Transmembrane helix</keyword>
<dbReference type="PANTHER" id="PTHR33507">
    <property type="entry name" value="INNER MEMBRANE PROTEIN YBBJ"/>
    <property type="match status" value="1"/>
</dbReference>
<evidence type="ECO:0000313" key="9">
    <source>
        <dbReference type="EMBL" id="MSS43634.1"/>
    </source>
</evidence>
<dbReference type="Gene3D" id="3.90.226.10">
    <property type="entry name" value="2-enoyl-CoA Hydratase, Chain A, domain 1"/>
    <property type="match status" value="1"/>
</dbReference>
<dbReference type="InterPro" id="IPR029045">
    <property type="entry name" value="ClpP/crotonase-like_dom_sf"/>
</dbReference>
<feature type="domain" description="NfeD integral membrane" evidence="7">
    <location>
        <begin position="226"/>
        <end position="340"/>
    </location>
</feature>
<dbReference type="SUPFAM" id="SSF52096">
    <property type="entry name" value="ClpP/crotonase"/>
    <property type="match status" value="1"/>
</dbReference>
<dbReference type="Pfam" id="PF24961">
    <property type="entry name" value="NfeD_membrane"/>
    <property type="match status" value="1"/>
</dbReference>
<protein>
    <submittedName>
        <fullName evidence="9">Nodulation protein NfeD</fullName>
    </submittedName>
</protein>
<evidence type="ECO:0000256" key="2">
    <source>
        <dbReference type="ARBA" id="ARBA00022692"/>
    </source>
</evidence>
<gene>
    <name evidence="9" type="ORF">FYJ27_07830</name>
</gene>
<feature type="domain" description="NfeD-like C-terminal" evidence="6">
    <location>
        <begin position="370"/>
        <end position="426"/>
    </location>
</feature>
<dbReference type="GO" id="GO:0005886">
    <property type="term" value="C:plasma membrane"/>
    <property type="evidence" value="ECO:0007669"/>
    <property type="project" value="TreeGrafter"/>
</dbReference>
<dbReference type="Proteomes" id="UP000462760">
    <property type="component" value="Unassembled WGS sequence"/>
</dbReference>
<feature type="transmembrane region" description="Helical" evidence="5">
    <location>
        <begin position="248"/>
        <end position="268"/>
    </location>
</feature>
<dbReference type="RefSeq" id="WP_154484312.1">
    <property type="nucleotide sequence ID" value="NZ_VULR01000009.1"/>
</dbReference>
<dbReference type="Gene3D" id="2.40.50.140">
    <property type="entry name" value="Nucleic acid-binding proteins"/>
    <property type="match status" value="1"/>
</dbReference>
<evidence type="ECO:0000256" key="3">
    <source>
        <dbReference type="ARBA" id="ARBA00022989"/>
    </source>
</evidence>
<comment type="subcellular location">
    <subcellularLocation>
        <location evidence="1">Membrane</location>
        <topology evidence="1">Multi-pass membrane protein</topology>
    </subcellularLocation>
</comment>
<feature type="transmembrane region" description="Helical" evidence="5">
    <location>
        <begin position="322"/>
        <end position="344"/>
    </location>
</feature>
<dbReference type="Pfam" id="PF01957">
    <property type="entry name" value="NfeD"/>
    <property type="match status" value="1"/>
</dbReference>
<feature type="transmembrane region" description="Helical" evidence="5">
    <location>
        <begin position="274"/>
        <end position="293"/>
    </location>
</feature>
<reference evidence="9 10" key="1">
    <citation type="submission" date="2019-08" db="EMBL/GenBank/DDBJ databases">
        <title>In-depth cultivation of the pig gut microbiome towards novel bacterial diversity and tailored functional studies.</title>
        <authorList>
            <person name="Wylensek D."/>
            <person name="Hitch T.C.A."/>
            <person name="Clavel T."/>
        </authorList>
    </citation>
    <scope>NUCLEOTIDE SEQUENCE [LARGE SCALE GENOMIC DNA]</scope>
    <source>
        <strain evidence="9 10">Med78-601-WT-4W-RMD-3</strain>
    </source>
</reference>
<comment type="caution">
    <text evidence="9">The sequence shown here is derived from an EMBL/GenBank/DDBJ whole genome shotgun (WGS) entry which is preliminary data.</text>
</comment>
<feature type="domain" description="NfeD1b N-terminal" evidence="8">
    <location>
        <begin position="28"/>
        <end position="209"/>
    </location>
</feature>
<feature type="transmembrane region" description="Helical" evidence="5">
    <location>
        <begin position="225"/>
        <end position="241"/>
    </location>
</feature>
<evidence type="ECO:0000259" key="6">
    <source>
        <dbReference type="Pfam" id="PF01957"/>
    </source>
</evidence>
<accession>A0A844FI09</accession>
<sequence length="427" mass="46770">MKNRKWLFCFLVIFLLINSISYSENEGNVYVIPIKGEINKATYHFLKNAVDDALSKNPKAIIFEIDTYGGLINEAEKIKNLIMDIKVPTISFVNNKAESAGVLITISSQNVVMAKSSTIGSAETIPNNEKTMSLWLSFLRDAAEIRGRDPQIIQAMADRDIEIEGIIEGGKLLNLNSREAKAYGISDLISDDYGEILDYFNIKYSNIVEVEEGAEIKIAKFLSNPYISTILLTLGFIGMIIEIFTPGFGVGGTLSIIAFALFFGGNMLVGNSEWTSIILFVAGLILLIIEVMVPGFGLPGISGIILVSIGIVFSMASLSTAILSLSVALIITVIITIFLIKYGYKSPFLSKIILSTEQKNESGYTSANPREEYLGKEGISATELRPSGIIEIDGQRIDALSEGGYIEKNKKVKVVKVEGSKIFVRRL</sequence>
<organism evidence="9 10">
    <name type="scientific">Anaerosalibacter bizertensis</name>
    <dbReference type="NCBI Taxonomy" id="932217"/>
    <lineage>
        <taxon>Bacteria</taxon>
        <taxon>Bacillati</taxon>
        <taxon>Bacillota</taxon>
        <taxon>Tissierellia</taxon>
        <taxon>Tissierellales</taxon>
        <taxon>Sporanaerobacteraceae</taxon>
        <taxon>Anaerosalibacter</taxon>
    </lineage>
</organism>
<evidence type="ECO:0000313" key="10">
    <source>
        <dbReference type="Proteomes" id="UP000462760"/>
    </source>
</evidence>
<evidence type="ECO:0000256" key="5">
    <source>
        <dbReference type="SAM" id="Phobius"/>
    </source>
</evidence>
<dbReference type="InterPro" id="IPR056739">
    <property type="entry name" value="NfeD_membrane"/>
</dbReference>
<dbReference type="PANTHER" id="PTHR33507:SF3">
    <property type="entry name" value="INNER MEMBRANE PROTEIN YBBJ"/>
    <property type="match status" value="1"/>
</dbReference>
<dbReference type="InterPro" id="IPR012340">
    <property type="entry name" value="NA-bd_OB-fold"/>
</dbReference>
<evidence type="ECO:0000256" key="4">
    <source>
        <dbReference type="ARBA" id="ARBA00023136"/>
    </source>
</evidence>
<dbReference type="CDD" id="cd07021">
    <property type="entry name" value="Clp_protease_NfeD_like"/>
    <property type="match status" value="1"/>
</dbReference>
<keyword evidence="4 5" id="KW-0472">Membrane</keyword>
<evidence type="ECO:0000256" key="1">
    <source>
        <dbReference type="ARBA" id="ARBA00004141"/>
    </source>
</evidence>
<dbReference type="EMBL" id="VULR01000009">
    <property type="protein sequence ID" value="MSS43634.1"/>
    <property type="molecule type" value="Genomic_DNA"/>
</dbReference>
<dbReference type="AlphaFoldDB" id="A0A844FI09"/>
<name>A0A844FI09_9FIRM</name>
<dbReference type="InterPro" id="IPR002810">
    <property type="entry name" value="NfeD-like_C"/>
</dbReference>
<dbReference type="InterPro" id="IPR052165">
    <property type="entry name" value="Membrane_assoc_protease"/>
</dbReference>
<evidence type="ECO:0000259" key="7">
    <source>
        <dbReference type="Pfam" id="PF24961"/>
    </source>
</evidence>
<proteinExistence type="predicted"/>